<dbReference type="EMBL" id="JACXWD010000028">
    <property type="protein sequence ID" value="MBD3868340.1"/>
    <property type="molecule type" value="Genomic_DNA"/>
</dbReference>
<evidence type="ECO:0000256" key="6">
    <source>
        <dbReference type="ARBA" id="ARBA00022491"/>
    </source>
</evidence>
<comment type="caution">
    <text evidence="14">The sequence shown here is derived from an EMBL/GenBank/DDBJ whole genome shotgun (WGS) entry which is preliminary data.</text>
</comment>
<proteinExistence type="inferred from homology"/>
<dbReference type="SUPFAM" id="SSF46785">
    <property type="entry name" value="Winged helix' DNA-binding domain"/>
    <property type="match status" value="1"/>
</dbReference>
<keyword evidence="5" id="KW-0963">Cytoplasm</keyword>
<dbReference type="InterPro" id="IPR043135">
    <property type="entry name" value="Fur_C"/>
</dbReference>
<dbReference type="AlphaFoldDB" id="A0A8J7C1T2"/>
<dbReference type="GO" id="GO:0003700">
    <property type="term" value="F:DNA-binding transcription factor activity"/>
    <property type="evidence" value="ECO:0007669"/>
    <property type="project" value="InterPro"/>
</dbReference>
<comment type="cofactor">
    <cofactor evidence="13">
        <name>Mn(2+)</name>
        <dbReference type="ChEBI" id="CHEBI:29035"/>
    </cofactor>
    <cofactor evidence="13">
        <name>Fe(2+)</name>
        <dbReference type="ChEBI" id="CHEBI:29033"/>
    </cofactor>
    <text evidence="13">Binds 1 Mn(2+) or Fe(2+) ion per subunit.</text>
</comment>
<dbReference type="InterPro" id="IPR036390">
    <property type="entry name" value="WH_DNA-bd_sf"/>
</dbReference>
<evidence type="ECO:0000256" key="3">
    <source>
        <dbReference type="ARBA" id="ARBA00011738"/>
    </source>
</evidence>
<dbReference type="GO" id="GO:0005829">
    <property type="term" value="C:cytosol"/>
    <property type="evidence" value="ECO:0007669"/>
    <property type="project" value="TreeGrafter"/>
</dbReference>
<dbReference type="Gene3D" id="3.30.1490.190">
    <property type="match status" value="1"/>
</dbReference>
<name>A0A8J7C1T2_9BACT</name>
<evidence type="ECO:0000256" key="4">
    <source>
        <dbReference type="ARBA" id="ARBA00020910"/>
    </source>
</evidence>
<evidence type="ECO:0000256" key="1">
    <source>
        <dbReference type="ARBA" id="ARBA00004496"/>
    </source>
</evidence>
<evidence type="ECO:0000256" key="12">
    <source>
        <dbReference type="PIRSR" id="PIRSR602481-1"/>
    </source>
</evidence>
<evidence type="ECO:0000256" key="2">
    <source>
        <dbReference type="ARBA" id="ARBA00007957"/>
    </source>
</evidence>
<evidence type="ECO:0000256" key="9">
    <source>
        <dbReference type="ARBA" id="ARBA00023015"/>
    </source>
</evidence>
<keyword evidence="10" id="KW-0238">DNA-binding</keyword>
<feature type="binding site" evidence="12">
    <location>
        <position position="140"/>
    </location>
    <ligand>
        <name>Zn(2+)</name>
        <dbReference type="ChEBI" id="CHEBI:29105"/>
    </ligand>
</feature>
<evidence type="ECO:0000256" key="11">
    <source>
        <dbReference type="ARBA" id="ARBA00023163"/>
    </source>
</evidence>
<dbReference type="GO" id="GO:0045892">
    <property type="term" value="P:negative regulation of DNA-templated transcription"/>
    <property type="evidence" value="ECO:0007669"/>
    <property type="project" value="TreeGrafter"/>
</dbReference>
<feature type="binding site" evidence="13">
    <location>
        <position position="91"/>
    </location>
    <ligand>
        <name>Fe cation</name>
        <dbReference type="ChEBI" id="CHEBI:24875"/>
    </ligand>
</feature>
<dbReference type="GO" id="GO:1900376">
    <property type="term" value="P:regulation of secondary metabolite biosynthetic process"/>
    <property type="evidence" value="ECO:0007669"/>
    <property type="project" value="TreeGrafter"/>
</dbReference>
<comment type="similarity">
    <text evidence="2">Belongs to the Fur family.</text>
</comment>
<dbReference type="InterPro" id="IPR036388">
    <property type="entry name" value="WH-like_DNA-bd_sf"/>
</dbReference>
<sequence length="156" mass="17521">MSPQLAAMTGILKDRGIRLTAERRAILKGIHSCGGHFDADTLLDHFRRRGDRVSRATIYRTLGTLVEIGLLRKIEMGDRQSLYEPVEGREHHEHMICLHCGEIIEFVEPEIERLQDEVCRRSGFTPQDHTLQIYGICYACNCENVAGESGTAGAGR</sequence>
<evidence type="ECO:0000256" key="13">
    <source>
        <dbReference type="PIRSR" id="PIRSR602481-2"/>
    </source>
</evidence>
<accession>A0A8J7C1T2</accession>
<evidence type="ECO:0000313" key="14">
    <source>
        <dbReference type="EMBL" id="MBD3868340.1"/>
    </source>
</evidence>
<dbReference type="PANTHER" id="PTHR33202:SF2">
    <property type="entry name" value="FERRIC UPTAKE REGULATION PROTEIN"/>
    <property type="match status" value="1"/>
</dbReference>
<evidence type="ECO:0000256" key="5">
    <source>
        <dbReference type="ARBA" id="ARBA00022490"/>
    </source>
</evidence>
<evidence type="ECO:0000256" key="8">
    <source>
        <dbReference type="ARBA" id="ARBA00022833"/>
    </source>
</evidence>
<keyword evidence="7 12" id="KW-0479">Metal-binding</keyword>
<protein>
    <recommendedName>
        <fullName evidence="4">Ferric uptake regulation protein</fullName>
    </recommendedName>
</protein>
<keyword evidence="6" id="KW-0678">Repressor</keyword>
<feature type="binding site" evidence="13">
    <location>
        <position position="112"/>
    </location>
    <ligand>
        <name>Fe cation</name>
        <dbReference type="ChEBI" id="CHEBI:24875"/>
    </ligand>
</feature>
<evidence type="ECO:0000313" key="15">
    <source>
        <dbReference type="Proteomes" id="UP000648239"/>
    </source>
</evidence>
<keyword evidence="13" id="KW-0408">Iron</keyword>
<keyword evidence="9" id="KW-0805">Transcription regulation</keyword>
<dbReference type="GO" id="GO:0000976">
    <property type="term" value="F:transcription cis-regulatory region binding"/>
    <property type="evidence" value="ECO:0007669"/>
    <property type="project" value="TreeGrafter"/>
</dbReference>
<feature type="binding site" evidence="13">
    <location>
        <position position="129"/>
    </location>
    <ligand>
        <name>Fe cation</name>
        <dbReference type="ChEBI" id="CHEBI:24875"/>
    </ligand>
</feature>
<comment type="cofactor">
    <cofactor evidence="12">
        <name>Zn(2+)</name>
        <dbReference type="ChEBI" id="CHEBI:29105"/>
    </cofactor>
    <text evidence="12">Binds 1 zinc ion per subunit.</text>
</comment>
<comment type="subcellular location">
    <subcellularLocation>
        <location evidence="1">Cytoplasm</location>
    </subcellularLocation>
</comment>
<feature type="binding site" evidence="12">
    <location>
        <position position="137"/>
    </location>
    <ligand>
        <name>Zn(2+)</name>
        <dbReference type="ChEBI" id="CHEBI:29105"/>
    </ligand>
</feature>
<reference evidence="14 15" key="1">
    <citation type="submission" date="2020-08" db="EMBL/GenBank/DDBJ databases">
        <title>Acidobacteriota in marine sediments use diverse sulfur dissimilation pathways.</title>
        <authorList>
            <person name="Wasmund K."/>
        </authorList>
    </citation>
    <scope>NUCLEOTIDE SEQUENCE [LARGE SCALE GENOMIC DNA]</scope>
    <source>
        <strain evidence="14">MAG AM4</strain>
    </source>
</reference>
<dbReference type="CDD" id="cd07153">
    <property type="entry name" value="Fur_like"/>
    <property type="match status" value="1"/>
</dbReference>
<comment type="subunit">
    <text evidence="3">Homodimer.</text>
</comment>
<organism evidence="14 15">
    <name type="scientific">Candidatus Polarisedimenticola svalbardensis</name>
    <dbReference type="NCBI Taxonomy" id="2886004"/>
    <lineage>
        <taxon>Bacteria</taxon>
        <taxon>Pseudomonadati</taxon>
        <taxon>Acidobacteriota</taxon>
        <taxon>Candidatus Polarisedimenticolia</taxon>
        <taxon>Candidatus Polarisedimenticolales</taxon>
        <taxon>Candidatus Polarisedimenticolaceae</taxon>
        <taxon>Candidatus Polarisedimenticola</taxon>
    </lineage>
</organism>
<feature type="binding site" evidence="12">
    <location>
        <position position="100"/>
    </location>
    <ligand>
        <name>Zn(2+)</name>
        <dbReference type="ChEBI" id="CHEBI:29105"/>
    </ligand>
</feature>
<dbReference type="Proteomes" id="UP000648239">
    <property type="component" value="Unassembled WGS sequence"/>
</dbReference>
<dbReference type="PANTHER" id="PTHR33202">
    <property type="entry name" value="ZINC UPTAKE REGULATION PROTEIN"/>
    <property type="match status" value="1"/>
</dbReference>
<keyword evidence="8 12" id="KW-0862">Zinc</keyword>
<evidence type="ECO:0000256" key="7">
    <source>
        <dbReference type="ARBA" id="ARBA00022723"/>
    </source>
</evidence>
<dbReference type="GO" id="GO:0008270">
    <property type="term" value="F:zinc ion binding"/>
    <property type="evidence" value="ECO:0007669"/>
    <property type="project" value="TreeGrafter"/>
</dbReference>
<dbReference type="InterPro" id="IPR002481">
    <property type="entry name" value="FUR"/>
</dbReference>
<keyword evidence="11" id="KW-0804">Transcription</keyword>
<evidence type="ECO:0000256" key="10">
    <source>
        <dbReference type="ARBA" id="ARBA00023125"/>
    </source>
</evidence>
<gene>
    <name evidence="14" type="ORF">IFK94_09460</name>
</gene>
<dbReference type="Pfam" id="PF01475">
    <property type="entry name" value="FUR"/>
    <property type="match status" value="1"/>
</dbReference>
<feature type="binding site" evidence="12">
    <location>
        <position position="97"/>
    </location>
    <ligand>
        <name>Zn(2+)</name>
        <dbReference type="ChEBI" id="CHEBI:29105"/>
    </ligand>
</feature>
<dbReference type="Gene3D" id="1.10.10.10">
    <property type="entry name" value="Winged helix-like DNA-binding domain superfamily/Winged helix DNA-binding domain"/>
    <property type="match status" value="1"/>
</dbReference>